<evidence type="ECO:0000256" key="9">
    <source>
        <dbReference type="ARBA" id="ARBA00023136"/>
    </source>
</evidence>
<keyword evidence="8 13" id="KW-0297">G-protein coupled receptor</keyword>
<dbReference type="Proteomes" id="UP000008227">
    <property type="component" value="Chromosome 15"/>
</dbReference>
<feature type="transmembrane region" description="Helical" evidence="14">
    <location>
        <begin position="67"/>
        <end position="91"/>
    </location>
</feature>
<dbReference type="InterPro" id="IPR050516">
    <property type="entry name" value="Olfactory_GPCR"/>
</dbReference>
<dbReference type="GeneTree" id="ENSGT01140000282541"/>
<dbReference type="GO" id="GO:0004930">
    <property type="term" value="F:G protein-coupled receptor activity"/>
    <property type="evidence" value="ECO:0007669"/>
    <property type="project" value="UniProtKB-KW"/>
</dbReference>
<dbReference type="Pfam" id="PF13853">
    <property type="entry name" value="7tm_4"/>
    <property type="match status" value="1"/>
</dbReference>
<dbReference type="Gene3D" id="1.20.1070.10">
    <property type="entry name" value="Rhodopsin 7-helix transmembrane proteins"/>
    <property type="match status" value="1"/>
</dbReference>
<evidence type="ECO:0000256" key="5">
    <source>
        <dbReference type="ARBA" id="ARBA00022692"/>
    </source>
</evidence>
<evidence type="ECO:0000256" key="12">
    <source>
        <dbReference type="ARBA" id="ARBA00023224"/>
    </source>
</evidence>
<keyword evidence="11" id="KW-0325">Glycoprotein</keyword>
<organism evidence="16 17">
    <name type="scientific">Sus scrofa</name>
    <name type="common">Pig</name>
    <dbReference type="NCBI Taxonomy" id="9823"/>
    <lineage>
        <taxon>Eukaryota</taxon>
        <taxon>Metazoa</taxon>
        <taxon>Chordata</taxon>
        <taxon>Craniata</taxon>
        <taxon>Vertebrata</taxon>
        <taxon>Euteleostomi</taxon>
        <taxon>Mammalia</taxon>
        <taxon>Eutheria</taxon>
        <taxon>Laurasiatheria</taxon>
        <taxon>Artiodactyla</taxon>
        <taxon>Suina</taxon>
        <taxon>Suidae</taxon>
        <taxon>Sus</taxon>
    </lineage>
</organism>
<dbReference type="InParanoid" id="A0A287BII0"/>
<evidence type="ECO:0000259" key="15">
    <source>
        <dbReference type="PROSITE" id="PS50262"/>
    </source>
</evidence>
<keyword evidence="12 13" id="KW-0807">Transducer</keyword>
<dbReference type="SUPFAM" id="SSF81321">
    <property type="entry name" value="Family A G protein-coupled receptor-like"/>
    <property type="match status" value="1"/>
</dbReference>
<reference evidence="16" key="2">
    <citation type="journal article" date="2020" name="Gigascience">
        <title>An improved pig reference genome sequence to enable pig genetics and genomics research.</title>
        <authorList>
            <person name="Warr A."/>
            <person name="Affara N."/>
            <person name="Aken B."/>
            <person name="Beiki H."/>
            <person name="Bickhart D.M."/>
            <person name="Billis K."/>
            <person name="Chow W."/>
            <person name="Eory L."/>
            <person name="Finlayson H.A."/>
            <person name="Flicek P."/>
            <person name="Giron C.G."/>
            <person name="Griffin D.K."/>
            <person name="Hall R."/>
            <person name="Hannum G."/>
            <person name="Hourlier T."/>
            <person name="Howe K."/>
            <person name="Hume D.A."/>
            <person name="Izuogu O."/>
            <person name="Kim K."/>
            <person name="Koren S."/>
            <person name="Liu H."/>
            <person name="Manchanda N."/>
            <person name="Martin F.J."/>
            <person name="Nonneman D.J."/>
            <person name="O'Connor R.E."/>
            <person name="Phillippy A.M."/>
            <person name="Rohrer G.A."/>
            <person name="Rosen B.D."/>
            <person name="Rund L.A."/>
            <person name="Sargent C.A."/>
            <person name="Schook L.B."/>
            <person name="Schroeder S.G."/>
            <person name="Schwartz A.S."/>
            <person name="Skinner B.M."/>
            <person name="Talbot R."/>
            <person name="Tseng E."/>
            <person name="Tuggle C.K."/>
            <person name="Watson M."/>
            <person name="Smith T.P.L."/>
            <person name="Archibald A.L."/>
        </authorList>
    </citation>
    <scope>NUCLEOTIDE SEQUENCE [LARGE SCALE GENOMIC DNA]</scope>
    <source>
        <strain evidence="16">Duroc</strain>
    </source>
</reference>
<evidence type="ECO:0000256" key="2">
    <source>
        <dbReference type="ARBA" id="ARBA00004651"/>
    </source>
</evidence>
<sequence>MDTEAPTTPKEGRPCDFDLLPLTLSSPALCTCPQLRAMTPHGNWNLSVVPVQEFVLEGFQGGLKTQALLFALFLALYLAAVLGNLTMIVVITLDARLHSPMYFFLKNLSFLDLCYSSVIYPKALANVLSSAKVISFGGCATQFFLISLMITTEGFLLAVMAYDRFLAICSPLHYPITMCPSACARLVLGCYGGGCFNAILQTSFTFSLPFCSSNHIDHFFCDVPPLPLLACADTAINELVLFGICGLIIVGTTLGVLISYAYITVTILRMRSGAGRHKLFSTCGSHMTAVSLFYGTLFVMYAQPGGVESMEQGKVVSVFYTLVIPVLNPLIYSLRNKEVKEALRSLGHKHTAP</sequence>
<dbReference type="PROSITE" id="PS50262">
    <property type="entry name" value="G_PROTEIN_RECEP_F1_2"/>
    <property type="match status" value="1"/>
</dbReference>
<dbReference type="InterPro" id="IPR000725">
    <property type="entry name" value="Olfact_rcpt"/>
</dbReference>
<feature type="domain" description="G-protein coupled receptors family 1 profile" evidence="15">
    <location>
        <begin position="83"/>
        <end position="332"/>
    </location>
</feature>
<feature type="transmembrane region" description="Helical" evidence="14">
    <location>
        <begin position="182"/>
        <end position="200"/>
    </location>
</feature>
<keyword evidence="7 14" id="KW-1133">Transmembrane helix</keyword>
<dbReference type="GO" id="GO:0004984">
    <property type="term" value="F:olfactory receptor activity"/>
    <property type="evidence" value="ECO:0000318"/>
    <property type="project" value="GO_Central"/>
</dbReference>
<comment type="subcellular location">
    <subcellularLocation>
        <location evidence="2 14">Cell membrane</location>
        <topology evidence="2 14">Multi-pass membrane protein</topology>
    </subcellularLocation>
</comment>
<keyword evidence="14" id="KW-0716">Sensory transduction</keyword>
<dbReference type="OMA" id="IHCMDEM"/>
<evidence type="ECO:0000256" key="10">
    <source>
        <dbReference type="ARBA" id="ARBA00023170"/>
    </source>
</evidence>
<evidence type="ECO:0000256" key="6">
    <source>
        <dbReference type="ARBA" id="ARBA00022725"/>
    </source>
</evidence>
<reference evidence="17" key="1">
    <citation type="submission" date="2009-11" db="EMBL/GenBank/DDBJ databases">
        <authorList>
            <consortium name="Porcine genome sequencing project"/>
        </authorList>
    </citation>
    <scope>NUCLEOTIDE SEQUENCE [LARGE SCALE GENOMIC DNA]</scope>
    <source>
        <strain evidence="17">Duroc</strain>
    </source>
</reference>
<evidence type="ECO:0000256" key="11">
    <source>
        <dbReference type="ARBA" id="ARBA00023180"/>
    </source>
</evidence>
<dbReference type="GO" id="GO:0005549">
    <property type="term" value="F:odorant binding"/>
    <property type="evidence" value="ECO:0000318"/>
    <property type="project" value="GO_Central"/>
</dbReference>
<evidence type="ECO:0000313" key="17">
    <source>
        <dbReference type="Proteomes" id="UP000008227"/>
    </source>
</evidence>
<dbReference type="InterPro" id="IPR017452">
    <property type="entry name" value="GPCR_Rhodpsn_7TM"/>
</dbReference>
<name>A0A287BII0_PIG</name>
<feature type="transmembrane region" description="Helical" evidence="14">
    <location>
        <begin position="239"/>
        <end position="263"/>
    </location>
</feature>
<evidence type="ECO:0000256" key="3">
    <source>
        <dbReference type="ARBA" id="ARBA00010663"/>
    </source>
</evidence>
<evidence type="ECO:0000256" key="13">
    <source>
        <dbReference type="RuleBase" id="RU000688"/>
    </source>
</evidence>
<keyword evidence="6 14" id="KW-0552">Olfaction</keyword>
<keyword evidence="9 14" id="KW-0472">Membrane</keyword>
<keyword evidence="10 13" id="KW-0675">Receptor</keyword>
<feature type="transmembrane region" description="Helical" evidence="14">
    <location>
        <begin position="140"/>
        <end position="162"/>
    </location>
</feature>
<evidence type="ECO:0000313" key="16">
    <source>
        <dbReference type="Ensembl" id="ENSSSCP00000055874.1"/>
    </source>
</evidence>
<evidence type="ECO:0000256" key="14">
    <source>
        <dbReference type="RuleBase" id="RU363047"/>
    </source>
</evidence>
<dbReference type="PROSITE" id="PS00237">
    <property type="entry name" value="G_PROTEIN_RECEP_F1_1"/>
    <property type="match status" value="1"/>
</dbReference>
<keyword evidence="4 14" id="KW-1003">Cell membrane</keyword>
<dbReference type="InterPro" id="IPR000276">
    <property type="entry name" value="GPCR_Rhodpsn"/>
</dbReference>
<evidence type="ECO:0000256" key="7">
    <source>
        <dbReference type="ARBA" id="ARBA00022989"/>
    </source>
</evidence>
<accession>A0A287BII0</accession>
<dbReference type="FunFam" id="1.10.1220.70:FF:000001">
    <property type="entry name" value="Olfactory receptor"/>
    <property type="match status" value="1"/>
</dbReference>
<comment type="function">
    <text evidence="1">Putative odorant or sperm cell receptor.</text>
</comment>
<comment type="similarity">
    <text evidence="3 13">Belongs to the G-protein coupled receptor 1 family.</text>
</comment>
<dbReference type="CDD" id="cd15419">
    <property type="entry name" value="7tmA_OR9K2-like"/>
    <property type="match status" value="1"/>
</dbReference>
<dbReference type="GO" id="GO:0005886">
    <property type="term" value="C:plasma membrane"/>
    <property type="evidence" value="ECO:0007669"/>
    <property type="project" value="UniProtKB-SubCell"/>
</dbReference>
<proteinExistence type="inferred from homology"/>
<evidence type="ECO:0000256" key="4">
    <source>
        <dbReference type="ARBA" id="ARBA00022475"/>
    </source>
</evidence>
<keyword evidence="17" id="KW-1185">Reference proteome</keyword>
<dbReference type="PRINTS" id="PR00237">
    <property type="entry name" value="GPCRRHODOPSN"/>
</dbReference>
<gene>
    <name evidence="16" type="primary">LOC106506441</name>
</gene>
<evidence type="ECO:0000256" key="1">
    <source>
        <dbReference type="ARBA" id="ARBA00003929"/>
    </source>
</evidence>
<dbReference type="FunFam" id="1.20.1070.10:FF:000003">
    <property type="entry name" value="Olfactory receptor"/>
    <property type="match status" value="1"/>
</dbReference>
<feature type="transmembrane region" description="Helical" evidence="14">
    <location>
        <begin position="315"/>
        <end position="334"/>
    </location>
</feature>
<dbReference type="PRINTS" id="PR00245">
    <property type="entry name" value="OLFACTORYR"/>
</dbReference>
<keyword evidence="5 13" id="KW-0812">Transmembrane</keyword>
<reference evidence="16" key="3">
    <citation type="submission" date="2025-08" db="UniProtKB">
        <authorList>
            <consortium name="Ensembl"/>
        </authorList>
    </citation>
    <scope>IDENTIFICATION</scope>
</reference>
<dbReference type="Ensembl" id="ENSSSCT00000052534.1">
    <property type="protein sequence ID" value="ENSSSCP00000055874.1"/>
    <property type="gene ID" value="ENSSSCG00000032540.1"/>
</dbReference>
<dbReference type="STRING" id="9823.ENSSSCP00000055874"/>
<dbReference type="AlphaFoldDB" id="A0A287BII0"/>
<feature type="transmembrane region" description="Helical" evidence="14">
    <location>
        <begin position="284"/>
        <end position="303"/>
    </location>
</feature>
<dbReference type="PANTHER" id="PTHR26452">
    <property type="entry name" value="OLFACTORY RECEPTOR"/>
    <property type="match status" value="1"/>
</dbReference>
<reference evidence="16" key="4">
    <citation type="submission" date="2025-09" db="UniProtKB">
        <authorList>
            <consortium name="Ensembl"/>
        </authorList>
    </citation>
    <scope>IDENTIFICATION</scope>
</reference>
<protein>
    <recommendedName>
        <fullName evidence="14">Olfactory receptor</fullName>
    </recommendedName>
</protein>
<evidence type="ECO:0000256" key="8">
    <source>
        <dbReference type="ARBA" id="ARBA00023040"/>
    </source>
</evidence>